<sequence length="137" mass="14903">MNASQSMKPETAAKKLGILLDATPEDFREGVVTRDELAKLQTDPPEWLEKLRREGPHPRTVVAAKLGISNSGLARGGVVDPLTSAEIKSLLEAPPQWLVQERATQAAVRQEKIRVAERDKERAARRAEGRTSGGSGV</sequence>
<reference evidence="2" key="1">
    <citation type="submission" date="2022-06" db="EMBL/GenBank/DDBJ databases">
        <title>Sequencing the genomes of 1000 actinobacteria strains.</title>
        <authorList>
            <person name="Klenk H.-P."/>
        </authorList>
    </citation>
    <scope>NUCLEOTIDE SEQUENCE</scope>
    <source>
        <strain evidence="2">DSM 22016</strain>
    </source>
</reference>
<evidence type="ECO:0000313" key="3">
    <source>
        <dbReference type="Proteomes" id="UP001139722"/>
    </source>
</evidence>
<dbReference type="Pfam" id="PF19460">
    <property type="entry name" value="DUF5997"/>
    <property type="match status" value="1"/>
</dbReference>
<evidence type="ECO:0000313" key="2">
    <source>
        <dbReference type="EMBL" id="MCP2371059.1"/>
    </source>
</evidence>
<accession>A0A9X2H6R5</accession>
<dbReference type="InterPro" id="IPR046039">
    <property type="entry name" value="DUF5997"/>
</dbReference>
<protein>
    <submittedName>
        <fullName evidence="2">Uncharacterized protein</fullName>
    </submittedName>
</protein>
<dbReference type="Proteomes" id="UP001139722">
    <property type="component" value="Unassembled WGS sequence"/>
</dbReference>
<dbReference type="EMBL" id="JAMZDY010000001">
    <property type="protein sequence ID" value="MCP2371059.1"/>
    <property type="molecule type" value="Genomic_DNA"/>
</dbReference>
<gene>
    <name evidence="2" type="ORF">BJ978_001735</name>
</gene>
<keyword evidence="3" id="KW-1185">Reference proteome</keyword>
<evidence type="ECO:0000256" key="1">
    <source>
        <dbReference type="SAM" id="MobiDB-lite"/>
    </source>
</evidence>
<feature type="compositionally biased region" description="Basic and acidic residues" evidence="1">
    <location>
        <begin position="117"/>
        <end position="129"/>
    </location>
</feature>
<feature type="region of interest" description="Disordered" evidence="1">
    <location>
        <begin position="117"/>
        <end position="137"/>
    </location>
</feature>
<dbReference type="AlphaFoldDB" id="A0A9X2H6R5"/>
<comment type="caution">
    <text evidence="2">The sequence shown here is derived from an EMBL/GenBank/DDBJ whole genome shotgun (WGS) entry which is preliminary data.</text>
</comment>
<name>A0A9X2H6R5_9MICO</name>
<proteinExistence type="predicted"/>
<organism evidence="2 3">
    <name type="scientific">Agromyces terreus</name>
    <dbReference type="NCBI Taxonomy" id="424795"/>
    <lineage>
        <taxon>Bacteria</taxon>
        <taxon>Bacillati</taxon>
        <taxon>Actinomycetota</taxon>
        <taxon>Actinomycetes</taxon>
        <taxon>Micrococcales</taxon>
        <taxon>Microbacteriaceae</taxon>
        <taxon>Agromyces</taxon>
    </lineage>
</organism>